<dbReference type="NCBIfam" id="TIGR00654">
    <property type="entry name" value="PhzF_family"/>
    <property type="match status" value="1"/>
</dbReference>
<evidence type="ECO:0000313" key="4">
    <source>
        <dbReference type="EMBL" id="MRX44444.1"/>
    </source>
</evidence>
<dbReference type="InterPro" id="IPR003719">
    <property type="entry name" value="Phenazine_PhzF-like"/>
</dbReference>
<gene>
    <name evidence="4" type="ORF">GJR97_11990</name>
</gene>
<comment type="caution">
    <text evidence="4">The sequence shown here is derived from an EMBL/GenBank/DDBJ whole genome shotgun (WGS) entry which is preliminary data.</text>
</comment>
<evidence type="ECO:0000256" key="1">
    <source>
        <dbReference type="ARBA" id="ARBA00008270"/>
    </source>
</evidence>
<feature type="active site" evidence="3">
    <location>
        <position position="49"/>
    </location>
</feature>
<evidence type="ECO:0000313" key="5">
    <source>
        <dbReference type="Proteomes" id="UP000476511"/>
    </source>
</evidence>
<evidence type="ECO:0000256" key="2">
    <source>
        <dbReference type="ARBA" id="ARBA00023235"/>
    </source>
</evidence>
<keyword evidence="2 4" id="KW-0413">Isomerase</keyword>
<dbReference type="PIRSF" id="PIRSF016184">
    <property type="entry name" value="PhzC_PhzF"/>
    <property type="match status" value="1"/>
</dbReference>
<protein>
    <submittedName>
        <fullName evidence="4">PhzF family phenazine biosynthesis isomerase</fullName>
    </submittedName>
</protein>
<reference evidence="4 5" key="1">
    <citation type="submission" date="2019-11" db="EMBL/GenBank/DDBJ databases">
        <title>Agromyces kandeliae sp. nov., isolated from mangrove soil.</title>
        <authorList>
            <person name="Wang R."/>
        </authorList>
    </citation>
    <scope>NUCLEOTIDE SEQUENCE [LARGE SCALE GENOMIC DNA]</scope>
    <source>
        <strain evidence="4 5">Q22</strain>
    </source>
</reference>
<dbReference type="RefSeq" id="WP_154346687.1">
    <property type="nucleotide sequence ID" value="NZ_WKJD01000016.1"/>
</dbReference>
<dbReference type="Pfam" id="PF02567">
    <property type="entry name" value="PhzC-PhzF"/>
    <property type="match status" value="1"/>
</dbReference>
<organism evidence="4 5">
    <name type="scientific">Agromyces kandeliae</name>
    <dbReference type="NCBI Taxonomy" id="2666141"/>
    <lineage>
        <taxon>Bacteria</taxon>
        <taxon>Bacillati</taxon>
        <taxon>Actinomycetota</taxon>
        <taxon>Actinomycetes</taxon>
        <taxon>Micrococcales</taxon>
        <taxon>Microbacteriaceae</taxon>
        <taxon>Agromyces</taxon>
    </lineage>
</organism>
<name>A0A6L5R4E7_9MICO</name>
<dbReference type="GO" id="GO:0005737">
    <property type="term" value="C:cytoplasm"/>
    <property type="evidence" value="ECO:0007669"/>
    <property type="project" value="TreeGrafter"/>
</dbReference>
<dbReference type="PANTHER" id="PTHR13774">
    <property type="entry name" value="PHENAZINE BIOSYNTHESIS PROTEIN"/>
    <property type="match status" value="1"/>
</dbReference>
<sequence>MTAPTPEILRYAAFTTDPDGGNPAGIVLDAAALDDAAMLAVAGEVGYAETAFVAGGDGEVRGIRYFSPVAEVPFCGHATVATAVALAEREGPGRIRFATPVGEVAIETAEVDGRIVASFTSVDPRVEPMPTAVLAELLELVGLDAGALDERHPPRIAFAGNRHPVLVVADAGAFDAFTFDAGRARALMDEHGWPATITVLHRLADAADGGLRFEARNIFPVGRIVEDPATGAAAAAVGGYLRELGTVVPPARVVIAQGRHVGRPSGLVVDIPATGGVVVSGSAVPIA</sequence>
<dbReference type="EMBL" id="WKJD01000016">
    <property type="protein sequence ID" value="MRX44444.1"/>
    <property type="molecule type" value="Genomic_DNA"/>
</dbReference>
<dbReference type="PANTHER" id="PTHR13774:SF39">
    <property type="entry name" value="BIOSYNTHESIS PROTEIN, PUTATIVE-RELATED"/>
    <property type="match status" value="1"/>
</dbReference>
<proteinExistence type="inferred from homology"/>
<evidence type="ECO:0000256" key="3">
    <source>
        <dbReference type="PIRSR" id="PIRSR016184-1"/>
    </source>
</evidence>
<keyword evidence="5" id="KW-1185">Reference proteome</keyword>
<dbReference type="Proteomes" id="UP000476511">
    <property type="component" value="Unassembled WGS sequence"/>
</dbReference>
<comment type="similarity">
    <text evidence="1">Belongs to the PhzF family.</text>
</comment>
<dbReference type="GO" id="GO:0016853">
    <property type="term" value="F:isomerase activity"/>
    <property type="evidence" value="ECO:0007669"/>
    <property type="project" value="UniProtKB-KW"/>
</dbReference>
<dbReference type="AlphaFoldDB" id="A0A6L5R4E7"/>
<dbReference type="Gene3D" id="3.10.310.10">
    <property type="entry name" value="Diaminopimelate Epimerase, Chain A, domain 1"/>
    <property type="match status" value="2"/>
</dbReference>
<accession>A0A6L5R4E7</accession>
<dbReference type="SUPFAM" id="SSF54506">
    <property type="entry name" value="Diaminopimelate epimerase-like"/>
    <property type="match status" value="1"/>
</dbReference>